<dbReference type="AlphaFoldDB" id="A0A0L8ICL6"/>
<gene>
    <name evidence="2" type="ORF">OCBIM_22018535mg</name>
</gene>
<proteinExistence type="predicted"/>
<keyword evidence="1" id="KW-0732">Signal</keyword>
<feature type="signal peptide" evidence="1">
    <location>
        <begin position="1"/>
        <end position="35"/>
    </location>
</feature>
<accession>A0A0L8ICL6</accession>
<evidence type="ECO:0000256" key="1">
    <source>
        <dbReference type="SAM" id="SignalP"/>
    </source>
</evidence>
<protein>
    <submittedName>
        <fullName evidence="2">Uncharacterized protein</fullName>
    </submittedName>
</protein>
<sequence>MVRTQSTKMSRRLVLCVATLLSLALWQMQIFHAEAAYTPVYDQQAPLKFGRRGLNPNVNSLFFGKRGAMADELSHIDLGRRCMAAMSVCNIFFESKSENKR</sequence>
<reference evidence="2" key="1">
    <citation type="submission" date="2015-07" db="EMBL/GenBank/DDBJ databases">
        <title>MeaNS - Measles Nucleotide Surveillance Program.</title>
        <authorList>
            <person name="Tran T."/>
            <person name="Druce J."/>
        </authorList>
    </citation>
    <scope>NUCLEOTIDE SEQUENCE</scope>
    <source>
        <strain evidence="2">UCB-OBI-ISO-001</strain>
        <tissue evidence="2">Gonad</tissue>
    </source>
</reference>
<evidence type="ECO:0000313" key="2">
    <source>
        <dbReference type="EMBL" id="KOF99216.1"/>
    </source>
</evidence>
<name>A0A0L8ICL6_OCTBM</name>
<organism evidence="2">
    <name type="scientific">Octopus bimaculoides</name>
    <name type="common">California two-spotted octopus</name>
    <dbReference type="NCBI Taxonomy" id="37653"/>
    <lineage>
        <taxon>Eukaryota</taxon>
        <taxon>Metazoa</taxon>
        <taxon>Spiralia</taxon>
        <taxon>Lophotrochozoa</taxon>
        <taxon>Mollusca</taxon>
        <taxon>Cephalopoda</taxon>
        <taxon>Coleoidea</taxon>
        <taxon>Octopodiformes</taxon>
        <taxon>Octopoda</taxon>
        <taxon>Incirrata</taxon>
        <taxon>Octopodidae</taxon>
        <taxon>Octopus</taxon>
    </lineage>
</organism>
<dbReference type="EMBL" id="KQ415995">
    <property type="protein sequence ID" value="KOF99216.1"/>
    <property type="molecule type" value="Genomic_DNA"/>
</dbReference>
<feature type="chain" id="PRO_5005584313" evidence="1">
    <location>
        <begin position="36"/>
        <end position="101"/>
    </location>
</feature>